<comment type="caution">
    <text evidence="1">The sequence shown here is derived from an EMBL/GenBank/DDBJ whole genome shotgun (WGS) entry which is preliminary data.</text>
</comment>
<organism evidence="1 2">
    <name type="scientific">Rhodopirellula europaea SH398</name>
    <dbReference type="NCBI Taxonomy" id="1263868"/>
    <lineage>
        <taxon>Bacteria</taxon>
        <taxon>Pseudomonadati</taxon>
        <taxon>Planctomycetota</taxon>
        <taxon>Planctomycetia</taxon>
        <taxon>Pirellulales</taxon>
        <taxon>Pirellulaceae</taxon>
        <taxon>Rhodopirellula</taxon>
    </lineage>
</organism>
<accession>M5SJ14</accession>
<evidence type="ECO:0000313" key="1">
    <source>
        <dbReference type="EMBL" id="EMI26194.1"/>
    </source>
</evidence>
<sequence length="326" mass="35890">MAQSQSESSPDRSTDWTMLESSEFSVDGLRSDVVLTAPLTTSVPSPASPASWNIEANYLRLYRGDSYELIFDFDGRVGYTDNDYIETIESTWSNGLELSVSKHLSEAESGAFFDEVKASVMFSEGLHHGYTGSHSTGSRTELRSRLGIAEAETGTNMEALFGQLELLMGVRYSFLSDHLSYGPVEQPSMAAMPGMVVKRDSPTSNHILSPQISMGAYWTWKRLRWGGKTTAGWGVNFSEGPNVADSRSFDTSTTNSSETTWSDAAFSQTTGSLAYDFSSNTQVSLDLHWMVYSDVRNIYDTFPSMGWEPKETIAYAGGSVGLTHQF</sequence>
<reference evidence="1 2" key="1">
    <citation type="journal article" date="2013" name="Mar. Genomics">
        <title>Expression of sulfatases in Rhodopirellula baltica and the diversity of sulfatases in the genus Rhodopirellula.</title>
        <authorList>
            <person name="Wegner C.E."/>
            <person name="Richter-Heitmann T."/>
            <person name="Klindworth A."/>
            <person name="Klockow C."/>
            <person name="Richter M."/>
            <person name="Achstetter T."/>
            <person name="Glockner F.O."/>
            <person name="Harder J."/>
        </authorList>
    </citation>
    <scope>NUCLEOTIDE SEQUENCE [LARGE SCALE GENOMIC DNA]</scope>
    <source>
        <strain evidence="1 2">SH398</strain>
    </source>
</reference>
<dbReference type="PATRIC" id="fig|1263868.3.peg.3490"/>
<dbReference type="EMBL" id="ANOF01000099">
    <property type="protein sequence ID" value="EMI26194.1"/>
    <property type="molecule type" value="Genomic_DNA"/>
</dbReference>
<evidence type="ECO:0000313" key="2">
    <source>
        <dbReference type="Proteomes" id="UP000011996"/>
    </source>
</evidence>
<protein>
    <submittedName>
        <fullName evidence="1">Uncharacterized protein</fullName>
    </submittedName>
</protein>
<dbReference type="Proteomes" id="UP000011996">
    <property type="component" value="Unassembled WGS sequence"/>
</dbReference>
<proteinExistence type="predicted"/>
<gene>
    <name evidence="1" type="ORF">RESH_03230</name>
</gene>
<name>M5SJ14_9BACT</name>
<dbReference type="AlphaFoldDB" id="M5SJ14"/>